<keyword evidence="1" id="KW-0472">Membrane</keyword>
<sequence>MSELLIVIALLGSVKWIMEEGLHSSFLVRVGHSVFYLLFIMWTHFVAMDSSLTTLQEQLYTPDMLRDISLFVMVDLLYVVYLCTRGKTPSIKWYKRLSAMLPSLLFFPVLFYIRLKLFYVLPGYSFLGVTLALTALVVLITLFAPLIGRFIMLSVDTSKELSILLSLALFFIVVAAGAMHPDSRVQGTGADVDWLQVGLLLLTVFLFAFIGYVGRRLLSVIKGKLKS</sequence>
<dbReference type="AlphaFoldDB" id="A0A0A2G2E5"/>
<reference evidence="2 3" key="1">
    <citation type="submission" date="2014-08" db="EMBL/GenBank/DDBJ databases">
        <title>Porphyromonas gingivicanis strain:COT-022_OH1391 Genome sequencing.</title>
        <authorList>
            <person name="Wallis C."/>
            <person name="Deusch O."/>
            <person name="O'Flynn C."/>
            <person name="Davis I."/>
            <person name="Jospin G."/>
            <person name="Darling A.E."/>
            <person name="Coil D.A."/>
            <person name="Alexiev A."/>
            <person name="Horsfall A."/>
            <person name="Kirkwood N."/>
            <person name="Harris S."/>
            <person name="Eisen J.A."/>
        </authorList>
    </citation>
    <scope>NUCLEOTIDE SEQUENCE [LARGE SCALE GENOMIC DNA]</scope>
    <source>
        <strain evidence="3">COT-022 OH1391</strain>
    </source>
</reference>
<feature type="transmembrane region" description="Helical" evidence="1">
    <location>
        <begin position="26"/>
        <end position="48"/>
    </location>
</feature>
<dbReference type="eggNOG" id="ENOG50322V1">
    <property type="taxonomic scope" value="Bacteria"/>
</dbReference>
<feature type="transmembrane region" description="Helical" evidence="1">
    <location>
        <begin position="96"/>
        <end position="113"/>
    </location>
</feature>
<feature type="transmembrane region" description="Helical" evidence="1">
    <location>
        <begin position="160"/>
        <end position="179"/>
    </location>
</feature>
<proteinExistence type="predicted"/>
<evidence type="ECO:0000313" key="2">
    <source>
        <dbReference type="EMBL" id="KGN97376.1"/>
    </source>
</evidence>
<organism evidence="2 3">
    <name type="scientific">Porphyromonas gingivicanis</name>
    <dbReference type="NCBI Taxonomy" id="266762"/>
    <lineage>
        <taxon>Bacteria</taxon>
        <taxon>Pseudomonadati</taxon>
        <taxon>Bacteroidota</taxon>
        <taxon>Bacteroidia</taxon>
        <taxon>Bacteroidales</taxon>
        <taxon>Porphyromonadaceae</taxon>
        <taxon>Porphyromonas</taxon>
    </lineage>
</organism>
<gene>
    <name evidence="2" type="ORF">HQ36_07415</name>
</gene>
<dbReference type="Proteomes" id="UP000030134">
    <property type="component" value="Unassembled WGS sequence"/>
</dbReference>
<name>A0A0A2G2E5_9PORP</name>
<feature type="transmembrane region" description="Helical" evidence="1">
    <location>
        <begin position="125"/>
        <end position="148"/>
    </location>
</feature>
<evidence type="ECO:0000313" key="3">
    <source>
        <dbReference type="Proteomes" id="UP000030134"/>
    </source>
</evidence>
<comment type="caution">
    <text evidence="2">The sequence shown here is derived from an EMBL/GenBank/DDBJ whole genome shotgun (WGS) entry which is preliminary data.</text>
</comment>
<evidence type="ECO:0000256" key="1">
    <source>
        <dbReference type="SAM" id="Phobius"/>
    </source>
</evidence>
<protein>
    <submittedName>
        <fullName evidence="2">Uncharacterized protein</fullName>
    </submittedName>
</protein>
<dbReference type="STRING" id="266762.HQ36_07415"/>
<keyword evidence="1" id="KW-1133">Transmembrane helix</keyword>
<keyword evidence="3" id="KW-1185">Reference proteome</keyword>
<accession>A0A0A2G2E5</accession>
<feature type="transmembrane region" description="Helical" evidence="1">
    <location>
        <begin position="68"/>
        <end position="84"/>
    </location>
</feature>
<keyword evidence="1" id="KW-0812">Transmembrane</keyword>
<dbReference type="EMBL" id="JQZW01000013">
    <property type="protein sequence ID" value="KGN97376.1"/>
    <property type="molecule type" value="Genomic_DNA"/>
</dbReference>
<dbReference type="RefSeq" id="WP_036884815.1">
    <property type="nucleotide sequence ID" value="NZ_JQZW01000013.1"/>
</dbReference>
<feature type="transmembrane region" description="Helical" evidence="1">
    <location>
        <begin position="194"/>
        <end position="214"/>
    </location>
</feature>
<dbReference type="OrthoDB" id="1012414at2"/>